<comment type="caution">
    <text evidence="1">The sequence shown here is derived from an EMBL/GenBank/DDBJ whole genome shotgun (WGS) entry which is preliminary data.</text>
</comment>
<name>A0ACB8FAQ7_9SAUR</name>
<evidence type="ECO:0000313" key="1">
    <source>
        <dbReference type="EMBL" id="KAH8002226.1"/>
    </source>
</evidence>
<evidence type="ECO:0000313" key="2">
    <source>
        <dbReference type="Proteomes" id="UP000827872"/>
    </source>
</evidence>
<accession>A0ACB8FAQ7</accession>
<gene>
    <name evidence="1" type="ORF">K3G42_021510</name>
</gene>
<proteinExistence type="predicted"/>
<keyword evidence="2" id="KW-1185">Reference proteome</keyword>
<organism evidence="1 2">
    <name type="scientific">Sphaerodactylus townsendi</name>
    <dbReference type="NCBI Taxonomy" id="933632"/>
    <lineage>
        <taxon>Eukaryota</taxon>
        <taxon>Metazoa</taxon>
        <taxon>Chordata</taxon>
        <taxon>Craniata</taxon>
        <taxon>Vertebrata</taxon>
        <taxon>Euteleostomi</taxon>
        <taxon>Lepidosauria</taxon>
        <taxon>Squamata</taxon>
        <taxon>Bifurcata</taxon>
        <taxon>Gekkota</taxon>
        <taxon>Sphaerodactylidae</taxon>
        <taxon>Sphaerodactylus</taxon>
    </lineage>
</organism>
<sequence>MLRSSAVEMALIALSIFLSVVFLHTGSGSKPSADHSLCKLENRSADCNRKWLDSVPVDLPSGTEELLLDANSIQTLRNASLEPYQLLQSLRLCENGLELIEPGAFLGSRSLSLLFLANNALFMNYSMTATALRSLPALRKLDLSGNQLTEEMMATLIQQLSSLESLSVARNAIMRLDDSHFKNLLHLQNLDIQQNYIFEIETGAFEDLQGLQYLNLAYNYMPCIVDFDLAQLRVLNVSNNHIEWFLAAQNDVTFEIETLDLSHNQLLFFPLLPQLNKLQTLLLTHNRMSFYGNFFNDSESTLQIQFLYGNVTNVTTVNLWEEISHGTLSFLSFLDMSWNQFYYLPERFSEGMVSLTHLDLSHNCLKTLHINERELLSSLEHLDLSYNQLLDLQMSFSPGVNLPNLRWFNLSYNRLHGLPAEFFTHSAKITTVDLSHNPIEICALHGNTDGAASPICIDIRNAGSLRKLYLASCSLKVLGSHVFRGTSLVQLDLSDNPSALLDGLVPLQDVAPTLQVLFLRNTGLSAASTNVNFSAFQKLKNLDLSENSLASFPESLTGLKLSILDLRRNCLHSLPQHITQNQLGKSLRVIYLSQNPFDCCSLEWWDGLRRCHTVHIADMSQVTCNSSSMLISAANLPESVLQSCMWLTVDIVLLYIVLAFPTCLALLVAFGIFFLTFRQRILRMVKNRYRTSSSY</sequence>
<dbReference type="Proteomes" id="UP000827872">
    <property type="component" value="Linkage Group LG08"/>
</dbReference>
<dbReference type="EMBL" id="CM037621">
    <property type="protein sequence ID" value="KAH8002226.1"/>
    <property type="molecule type" value="Genomic_DNA"/>
</dbReference>
<protein>
    <submittedName>
        <fullName evidence="1">Uncharacterized protein</fullName>
    </submittedName>
</protein>
<reference evidence="1" key="1">
    <citation type="submission" date="2021-08" db="EMBL/GenBank/DDBJ databases">
        <title>The first chromosome-level gecko genome reveals the dynamic sex chromosomes of Neotropical dwarf geckos (Sphaerodactylidae: Sphaerodactylus).</title>
        <authorList>
            <person name="Pinto B.J."/>
            <person name="Keating S.E."/>
            <person name="Gamble T."/>
        </authorList>
    </citation>
    <scope>NUCLEOTIDE SEQUENCE</scope>
    <source>
        <strain evidence="1">TG3544</strain>
    </source>
</reference>